<evidence type="ECO:0000313" key="1">
    <source>
        <dbReference type="EMBL" id="QMW22261.1"/>
    </source>
</evidence>
<dbReference type="AlphaFoldDB" id="A0A7G5IFW9"/>
<sequence length="132" mass="13965">MISTEHGRDALLLIASLRAEKAAAAAACAATAYHAARRASTEAMKTRAEGLAEDVQAAARDNWLSRATDTVRHSAAATEAACTTASATAEALLRAAAQESAFQQVVAELRKQASQLKTRRLHAEMLDSWLAC</sequence>
<reference evidence="1 2" key="1">
    <citation type="submission" date="2020-07" db="EMBL/GenBank/DDBJ databases">
        <title>Complete genome sequence for Sandaracinobacter sp. M6.</title>
        <authorList>
            <person name="Tang Y."/>
            <person name="Liu Q."/>
            <person name="Guo Z."/>
            <person name="Lei P."/>
            <person name="Huang B."/>
        </authorList>
    </citation>
    <scope>NUCLEOTIDE SEQUENCE [LARGE SCALE GENOMIC DNA]</scope>
    <source>
        <strain evidence="1 2">M6</strain>
    </source>
</reference>
<keyword evidence="2" id="KW-1185">Reference proteome</keyword>
<organism evidence="1 2">
    <name type="scientific">Sandaracinobacteroides saxicola</name>
    <dbReference type="NCBI Taxonomy" id="2759707"/>
    <lineage>
        <taxon>Bacteria</taxon>
        <taxon>Pseudomonadati</taxon>
        <taxon>Pseudomonadota</taxon>
        <taxon>Alphaproteobacteria</taxon>
        <taxon>Sphingomonadales</taxon>
        <taxon>Sphingosinicellaceae</taxon>
        <taxon>Sandaracinobacteroides</taxon>
    </lineage>
</organism>
<dbReference type="EMBL" id="CP059851">
    <property type="protein sequence ID" value="QMW22261.1"/>
    <property type="molecule type" value="Genomic_DNA"/>
</dbReference>
<proteinExistence type="predicted"/>
<protein>
    <submittedName>
        <fullName evidence="1">Uncharacterized protein</fullName>
    </submittedName>
</protein>
<name>A0A7G5IFW9_9SPHN</name>
<accession>A0A7G5IFW9</accession>
<evidence type="ECO:0000313" key="2">
    <source>
        <dbReference type="Proteomes" id="UP000515292"/>
    </source>
</evidence>
<dbReference type="KEGG" id="sand:H3309_12975"/>
<dbReference type="Proteomes" id="UP000515292">
    <property type="component" value="Chromosome"/>
</dbReference>
<gene>
    <name evidence="1" type="ORF">H3309_12975</name>
</gene>
<dbReference type="RefSeq" id="WP_182295106.1">
    <property type="nucleotide sequence ID" value="NZ_CP059851.1"/>
</dbReference>